<dbReference type="Gene3D" id="3.10.180.10">
    <property type="entry name" value="2,3-Dihydroxybiphenyl 1,2-Dioxygenase, domain 1"/>
    <property type="match status" value="2"/>
</dbReference>
<proteinExistence type="predicted"/>
<dbReference type="InterPro" id="IPR029068">
    <property type="entry name" value="Glyas_Bleomycin-R_OHBP_Dase"/>
</dbReference>
<dbReference type="PROSITE" id="PS51819">
    <property type="entry name" value="VOC"/>
    <property type="match status" value="2"/>
</dbReference>
<reference evidence="2 3" key="1">
    <citation type="journal article" date="2021" name="Int. J. Syst. Evol. Microbiol.">
        <title>Streptococcus vicugnae sp. nov., isolated from faeces of alpacas (Vicugna pacos) and cattle (Bos taurus), Streptococcus zalophi sp. nov., and Streptococcus pacificus sp. nov., isolated from respiratory tract of California sea lions (Zalophus californianus).</title>
        <authorList>
            <person name="Volokhov D.V."/>
            <person name="Zagorodnyaya T.A."/>
            <person name="Shen Z."/>
            <person name="Blom J."/>
            <person name="Furtak V.A."/>
            <person name="Eisenberg T."/>
            <person name="Fan P."/>
            <person name="Jeong K.C."/>
            <person name="Gao Y."/>
            <person name="Zhang S."/>
            <person name="Amselle M."/>
        </authorList>
    </citation>
    <scope>NUCLEOTIDE SEQUENCE [LARGE SCALE GENOMIC DNA]</scope>
    <source>
        <strain evidence="3">CSL7508-lung</strain>
    </source>
</reference>
<dbReference type="PANTHER" id="PTHR36110:SF2">
    <property type="entry name" value="RING-CLEAVING DIOXYGENASE MHQE-RELATED"/>
    <property type="match status" value="1"/>
</dbReference>
<dbReference type="InterPro" id="IPR052537">
    <property type="entry name" value="Extradiol_RC_dioxygenase"/>
</dbReference>
<dbReference type="Proteomes" id="UP000644875">
    <property type="component" value="Unassembled WGS sequence"/>
</dbReference>
<feature type="domain" description="VOC" evidence="1">
    <location>
        <begin position="6"/>
        <end position="130"/>
    </location>
</feature>
<keyword evidence="3" id="KW-1185">Reference proteome</keyword>
<feature type="domain" description="VOC" evidence="1">
    <location>
        <begin position="141"/>
        <end position="258"/>
    </location>
</feature>
<dbReference type="InterPro" id="IPR037523">
    <property type="entry name" value="VOC_core"/>
</dbReference>
<evidence type="ECO:0000313" key="3">
    <source>
        <dbReference type="Proteomes" id="UP000644875"/>
    </source>
</evidence>
<dbReference type="InterPro" id="IPR004360">
    <property type="entry name" value="Glyas_Fos-R_dOase_dom"/>
</dbReference>
<dbReference type="SUPFAM" id="SSF54593">
    <property type="entry name" value="Glyoxalase/Bleomycin resistance protein/Dihydroxybiphenyl dioxygenase"/>
    <property type="match status" value="1"/>
</dbReference>
<dbReference type="PANTHER" id="PTHR36110">
    <property type="entry name" value="RING-CLEAVING DIOXYGENASE MHQE-RELATED"/>
    <property type="match status" value="1"/>
</dbReference>
<sequence length="302" mass="34877">MEAIKRIHHITAIVGSAQENLDFYRGLLKLRLVKQTVNFDDPSVYHLYFSNQNYDQGTLITFFPWENAEPGEKGSGQVGRIAFRIPKGSLDFWKKRLTNNNVVVEEKPWFEYNALYFQDIHGLDLAMVESGEAADKPDIIGFHGAMLLSNDPAGSRDFLKEFMGLDDLTENDDAYRLQTVGMEKHDLVVPNVSYDRGAWGPGTVHHIAWSLPDDETELAWRELLIQNDYNVTSVRDRKYFKSIYVRETGKVIFEFATDGPGMTVDEEYEFLGRELQLPNMYEKRREAIRAHLKPLEFKDEIE</sequence>
<comment type="caution">
    <text evidence="2">The sequence shown here is derived from an EMBL/GenBank/DDBJ whole genome shotgun (WGS) entry which is preliminary data.</text>
</comment>
<evidence type="ECO:0000313" key="2">
    <source>
        <dbReference type="EMBL" id="MBJ8349209.1"/>
    </source>
</evidence>
<dbReference type="AlphaFoldDB" id="A0A934P8T1"/>
<accession>A0A934P8T1</accession>
<evidence type="ECO:0000259" key="1">
    <source>
        <dbReference type="PROSITE" id="PS51819"/>
    </source>
</evidence>
<dbReference type="RefSeq" id="WP_199567138.1">
    <property type="nucleotide sequence ID" value="NZ_JAENBP010000001.1"/>
</dbReference>
<name>A0A934P8T1_9STRE</name>
<organism evidence="2 3">
    <name type="scientific">Streptococcus zalophi</name>
    <dbReference type="NCBI Taxonomy" id="640031"/>
    <lineage>
        <taxon>Bacteria</taxon>
        <taxon>Bacillati</taxon>
        <taxon>Bacillota</taxon>
        <taxon>Bacilli</taxon>
        <taxon>Lactobacillales</taxon>
        <taxon>Streptococcaceae</taxon>
        <taxon>Streptococcus</taxon>
    </lineage>
</organism>
<gene>
    <name evidence="2" type="ORF">JHK64_01010</name>
</gene>
<dbReference type="EMBL" id="JAENBP010000001">
    <property type="protein sequence ID" value="MBJ8349209.1"/>
    <property type="molecule type" value="Genomic_DNA"/>
</dbReference>
<protein>
    <submittedName>
        <fullName evidence="2">VOC family protein</fullName>
    </submittedName>
</protein>
<dbReference type="Pfam" id="PF00903">
    <property type="entry name" value="Glyoxalase"/>
    <property type="match status" value="1"/>
</dbReference>